<keyword evidence="4" id="KW-0245">EGF-like domain</keyword>
<keyword evidence="3" id="KW-0723">Serine/threonine-protein kinase</keyword>
<keyword evidence="21" id="KW-1185">Reference proteome</keyword>
<comment type="catalytic activity">
    <reaction evidence="17">
        <text>L-seryl-[protein] + ATP = O-phospho-L-seryl-[protein] + ADP + H(+)</text>
        <dbReference type="Rhea" id="RHEA:17989"/>
        <dbReference type="Rhea" id="RHEA-COMP:9863"/>
        <dbReference type="Rhea" id="RHEA-COMP:11604"/>
        <dbReference type="ChEBI" id="CHEBI:15378"/>
        <dbReference type="ChEBI" id="CHEBI:29999"/>
        <dbReference type="ChEBI" id="CHEBI:30616"/>
        <dbReference type="ChEBI" id="CHEBI:83421"/>
        <dbReference type="ChEBI" id="CHEBI:456216"/>
        <dbReference type="EC" id="2.7.11.1"/>
    </reaction>
</comment>
<reference evidence="20" key="1">
    <citation type="submission" date="2023-12" db="EMBL/GenBank/DDBJ databases">
        <title>Genome assembly of Anisodus tanguticus.</title>
        <authorList>
            <person name="Wang Y.-J."/>
        </authorList>
    </citation>
    <scope>NUCLEOTIDE SEQUENCE</scope>
    <source>
        <strain evidence="20">KB-2021</strain>
        <tissue evidence="20">Leaf</tissue>
    </source>
</reference>
<evidence type="ECO:0000256" key="7">
    <source>
        <dbReference type="ARBA" id="ARBA00022729"/>
    </source>
</evidence>
<gene>
    <name evidence="20" type="ORF">RND71_027646</name>
</gene>
<dbReference type="InterPro" id="IPR011009">
    <property type="entry name" value="Kinase-like_dom_sf"/>
</dbReference>
<keyword evidence="11" id="KW-1133">Transmembrane helix</keyword>
<keyword evidence="12" id="KW-0472">Membrane</keyword>
<evidence type="ECO:0000256" key="16">
    <source>
        <dbReference type="ARBA" id="ARBA00047899"/>
    </source>
</evidence>
<dbReference type="EMBL" id="JAVYJV010000015">
    <property type="protein sequence ID" value="KAK4352128.1"/>
    <property type="molecule type" value="Genomic_DNA"/>
</dbReference>
<dbReference type="GO" id="GO:0048544">
    <property type="term" value="P:recognition of pollen"/>
    <property type="evidence" value="ECO:0007669"/>
    <property type="project" value="InterPro"/>
</dbReference>
<dbReference type="FunFam" id="3.30.200.20:FF:000059">
    <property type="entry name" value="S-receptor-like serine/threonine-protein kinase"/>
    <property type="match status" value="1"/>
</dbReference>
<dbReference type="GO" id="GO:0016020">
    <property type="term" value="C:membrane"/>
    <property type="evidence" value="ECO:0007669"/>
    <property type="project" value="UniProtKB-SubCell"/>
</dbReference>
<evidence type="ECO:0000313" key="21">
    <source>
        <dbReference type="Proteomes" id="UP001291623"/>
    </source>
</evidence>
<dbReference type="AlphaFoldDB" id="A0AAE1RJN5"/>
<dbReference type="GO" id="GO:0004674">
    <property type="term" value="F:protein serine/threonine kinase activity"/>
    <property type="evidence" value="ECO:0007669"/>
    <property type="project" value="UniProtKB-KW"/>
</dbReference>
<keyword evidence="10 18" id="KW-0067">ATP-binding</keyword>
<keyword evidence="13" id="KW-1015">Disulfide bond</keyword>
<dbReference type="PANTHER" id="PTHR47974">
    <property type="entry name" value="OS07G0415500 PROTEIN"/>
    <property type="match status" value="1"/>
</dbReference>
<evidence type="ECO:0000256" key="13">
    <source>
        <dbReference type="ARBA" id="ARBA00023157"/>
    </source>
</evidence>
<feature type="domain" description="Protein kinase" evidence="19">
    <location>
        <begin position="278"/>
        <end position="442"/>
    </location>
</feature>
<name>A0AAE1RJN5_9SOLA</name>
<evidence type="ECO:0000256" key="17">
    <source>
        <dbReference type="ARBA" id="ARBA00048679"/>
    </source>
</evidence>
<evidence type="ECO:0000256" key="12">
    <source>
        <dbReference type="ARBA" id="ARBA00023136"/>
    </source>
</evidence>
<dbReference type="GO" id="GO:0005524">
    <property type="term" value="F:ATP binding"/>
    <property type="evidence" value="ECO:0007669"/>
    <property type="project" value="UniProtKB-UniRule"/>
</dbReference>
<dbReference type="EC" id="2.7.11.1" evidence="2"/>
<organism evidence="20 21">
    <name type="scientific">Anisodus tanguticus</name>
    <dbReference type="NCBI Taxonomy" id="243964"/>
    <lineage>
        <taxon>Eukaryota</taxon>
        <taxon>Viridiplantae</taxon>
        <taxon>Streptophyta</taxon>
        <taxon>Embryophyta</taxon>
        <taxon>Tracheophyta</taxon>
        <taxon>Spermatophyta</taxon>
        <taxon>Magnoliopsida</taxon>
        <taxon>eudicotyledons</taxon>
        <taxon>Gunneridae</taxon>
        <taxon>Pentapetalae</taxon>
        <taxon>asterids</taxon>
        <taxon>lamiids</taxon>
        <taxon>Solanales</taxon>
        <taxon>Solanaceae</taxon>
        <taxon>Solanoideae</taxon>
        <taxon>Hyoscyameae</taxon>
        <taxon>Anisodus</taxon>
    </lineage>
</organism>
<evidence type="ECO:0000256" key="6">
    <source>
        <dbReference type="ARBA" id="ARBA00022692"/>
    </source>
</evidence>
<protein>
    <recommendedName>
        <fullName evidence="2">non-specific serine/threonine protein kinase</fullName>
        <ecNumber evidence="2">2.7.11.1</ecNumber>
    </recommendedName>
</protein>
<accession>A0AAE1RJN5</accession>
<evidence type="ECO:0000256" key="2">
    <source>
        <dbReference type="ARBA" id="ARBA00012513"/>
    </source>
</evidence>
<keyword evidence="6" id="KW-0812">Transmembrane</keyword>
<evidence type="ECO:0000259" key="19">
    <source>
        <dbReference type="PROSITE" id="PS50011"/>
    </source>
</evidence>
<evidence type="ECO:0000256" key="4">
    <source>
        <dbReference type="ARBA" id="ARBA00022536"/>
    </source>
</evidence>
<comment type="subcellular location">
    <subcellularLocation>
        <location evidence="1">Membrane</location>
        <topology evidence="1">Single-pass type I membrane protein</topology>
    </subcellularLocation>
</comment>
<dbReference type="Pfam" id="PF00954">
    <property type="entry name" value="S_locus_glycop"/>
    <property type="match status" value="1"/>
</dbReference>
<feature type="binding site" evidence="18">
    <location>
        <position position="306"/>
    </location>
    <ligand>
        <name>ATP</name>
        <dbReference type="ChEBI" id="CHEBI:30616"/>
    </ligand>
</feature>
<keyword evidence="9" id="KW-0418">Kinase</keyword>
<dbReference type="PANTHER" id="PTHR47974:SF3">
    <property type="entry name" value="RECEPTOR-LIKE SERINE_THREONINE-PROTEIN KINASE"/>
    <property type="match status" value="1"/>
</dbReference>
<comment type="catalytic activity">
    <reaction evidence="16">
        <text>L-threonyl-[protein] + ATP = O-phospho-L-threonyl-[protein] + ADP + H(+)</text>
        <dbReference type="Rhea" id="RHEA:46608"/>
        <dbReference type="Rhea" id="RHEA-COMP:11060"/>
        <dbReference type="Rhea" id="RHEA-COMP:11605"/>
        <dbReference type="ChEBI" id="CHEBI:15378"/>
        <dbReference type="ChEBI" id="CHEBI:30013"/>
        <dbReference type="ChEBI" id="CHEBI:30616"/>
        <dbReference type="ChEBI" id="CHEBI:61977"/>
        <dbReference type="ChEBI" id="CHEBI:456216"/>
        <dbReference type="EC" id="2.7.11.1"/>
    </reaction>
</comment>
<dbReference type="PROSITE" id="PS50011">
    <property type="entry name" value="PROTEIN_KINASE_DOM"/>
    <property type="match status" value="1"/>
</dbReference>
<evidence type="ECO:0000256" key="10">
    <source>
        <dbReference type="ARBA" id="ARBA00022840"/>
    </source>
</evidence>
<evidence type="ECO:0000256" key="1">
    <source>
        <dbReference type="ARBA" id="ARBA00004479"/>
    </source>
</evidence>
<comment type="caution">
    <text evidence="20">The sequence shown here is derived from an EMBL/GenBank/DDBJ whole genome shotgun (WGS) entry which is preliminary data.</text>
</comment>
<evidence type="ECO:0000256" key="18">
    <source>
        <dbReference type="PROSITE-ProRule" id="PRU10141"/>
    </source>
</evidence>
<sequence length="442" mass="50932">MKSVFWPSPWLIGRDAGRSTYNDSKTAVLARFGNFTSSDRFGFQAADHGVELQRRFILDVDGNLRLYSLDKLSNTWKVSWQLFVAACRVHGVCGLNSLCSYDPISGRKCSCIPGYRMRNPKDWSYGCEPDFEISCNNISSLDFLPLRFEYKFIQNNGTYSCYPKTLLFNGYVLSSWPDFVYLKVPKSGHAWQEAQYEGNLLCDDKKVMLDRAYRRKEHDGWIKSSIWSVIVAGVFEILCILTYFIKTRKSSHETKLGYLQLSTRFKKFTYAELKKPSFNFSEEIGRGGGGIVYKAKLSDDRIAAIKSLNCSNYQGEAEFLAEVSTIGNLNHMNLIELWGYCAERKHMLLVYDYMEDDDSMGLGLLVTWIREKMRETSERKSWIQEIVDPALDGKFDLEKMEILLKLALQCSEEDRDARPTMCEVVDKMVHPENLELKIDMII</sequence>
<dbReference type="InterPro" id="IPR000858">
    <property type="entry name" value="S_locus_glycoprot_dom"/>
</dbReference>
<evidence type="ECO:0000256" key="9">
    <source>
        <dbReference type="ARBA" id="ARBA00022777"/>
    </source>
</evidence>
<keyword evidence="5" id="KW-0808">Transferase</keyword>
<evidence type="ECO:0000313" key="20">
    <source>
        <dbReference type="EMBL" id="KAK4352128.1"/>
    </source>
</evidence>
<dbReference type="Gene3D" id="1.10.510.10">
    <property type="entry name" value="Transferase(Phosphotransferase) domain 1"/>
    <property type="match status" value="1"/>
</dbReference>
<dbReference type="SUPFAM" id="SSF56112">
    <property type="entry name" value="Protein kinase-like (PK-like)"/>
    <property type="match status" value="1"/>
</dbReference>
<dbReference type="Gene3D" id="3.30.200.20">
    <property type="entry name" value="Phosphorylase Kinase, domain 1"/>
    <property type="match status" value="1"/>
</dbReference>
<evidence type="ECO:0000256" key="3">
    <source>
        <dbReference type="ARBA" id="ARBA00022527"/>
    </source>
</evidence>
<proteinExistence type="predicted"/>
<evidence type="ECO:0000256" key="5">
    <source>
        <dbReference type="ARBA" id="ARBA00022679"/>
    </source>
</evidence>
<evidence type="ECO:0000256" key="14">
    <source>
        <dbReference type="ARBA" id="ARBA00023170"/>
    </source>
</evidence>
<evidence type="ECO:0000256" key="8">
    <source>
        <dbReference type="ARBA" id="ARBA00022741"/>
    </source>
</evidence>
<dbReference type="PROSITE" id="PS00107">
    <property type="entry name" value="PROTEIN_KINASE_ATP"/>
    <property type="match status" value="1"/>
</dbReference>
<evidence type="ECO:0000256" key="11">
    <source>
        <dbReference type="ARBA" id="ARBA00022989"/>
    </source>
</evidence>
<evidence type="ECO:0000256" key="15">
    <source>
        <dbReference type="ARBA" id="ARBA00023180"/>
    </source>
</evidence>
<keyword evidence="14" id="KW-0675">Receptor</keyword>
<dbReference type="InterPro" id="IPR000719">
    <property type="entry name" value="Prot_kinase_dom"/>
</dbReference>
<dbReference type="Proteomes" id="UP001291623">
    <property type="component" value="Unassembled WGS sequence"/>
</dbReference>
<dbReference type="InterPro" id="IPR017441">
    <property type="entry name" value="Protein_kinase_ATP_BS"/>
</dbReference>
<keyword evidence="15" id="KW-0325">Glycoprotein</keyword>
<keyword evidence="7" id="KW-0732">Signal</keyword>
<dbReference type="Pfam" id="PF00069">
    <property type="entry name" value="Pkinase"/>
    <property type="match status" value="1"/>
</dbReference>
<keyword evidence="8 18" id="KW-0547">Nucleotide-binding</keyword>